<keyword evidence="1" id="KW-0472">Membrane</keyword>
<evidence type="ECO:0000256" key="1">
    <source>
        <dbReference type="SAM" id="Phobius"/>
    </source>
</evidence>
<name>A0A2H3BEE5_9AGAR</name>
<dbReference type="EMBL" id="KZ293469">
    <property type="protein sequence ID" value="PBK62193.1"/>
    <property type="molecule type" value="Genomic_DNA"/>
</dbReference>
<organism evidence="2 3">
    <name type="scientific">Armillaria solidipes</name>
    <dbReference type="NCBI Taxonomy" id="1076256"/>
    <lineage>
        <taxon>Eukaryota</taxon>
        <taxon>Fungi</taxon>
        <taxon>Dikarya</taxon>
        <taxon>Basidiomycota</taxon>
        <taxon>Agaricomycotina</taxon>
        <taxon>Agaricomycetes</taxon>
        <taxon>Agaricomycetidae</taxon>
        <taxon>Agaricales</taxon>
        <taxon>Marasmiineae</taxon>
        <taxon>Physalacriaceae</taxon>
        <taxon>Armillaria</taxon>
    </lineage>
</organism>
<keyword evidence="1" id="KW-0812">Transmembrane</keyword>
<dbReference type="AlphaFoldDB" id="A0A2H3BEE5"/>
<feature type="transmembrane region" description="Helical" evidence="1">
    <location>
        <begin position="12"/>
        <end position="33"/>
    </location>
</feature>
<dbReference type="Proteomes" id="UP000218334">
    <property type="component" value="Unassembled WGS sequence"/>
</dbReference>
<evidence type="ECO:0000313" key="3">
    <source>
        <dbReference type="Proteomes" id="UP000218334"/>
    </source>
</evidence>
<proteinExistence type="predicted"/>
<keyword evidence="3" id="KW-1185">Reference proteome</keyword>
<accession>A0A2H3BEE5</accession>
<gene>
    <name evidence="2" type="ORF">ARMSODRAFT_980968</name>
</gene>
<evidence type="ECO:0000313" key="2">
    <source>
        <dbReference type="EMBL" id="PBK62193.1"/>
    </source>
</evidence>
<reference evidence="3" key="1">
    <citation type="journal article" date="2017" name="Nat. Ecol. Evol.">
        <title>Genome expansion and lineage-specific genetic innovations in the forest pathogenic fungi Armillaria.</title>
        <authorList>
            <person name="Sipos G."/>
            <person name="Prasanna A.N."/>
            <person name="Walter M.C."/>
            <person name="O'Connor E."/>
            <person name="Balint B."/>
            <person name="Krizsan K."/>
            <person name="Kiss B."/>
            <person name="Hess J."/>
            <person name="Varga T."/>
            <person name="Slot J."/>
            <person name="Riley R."/>
            <person name="Boka B."/>
            <person name="Rigling D."/>
            <person name="Barry K."/>
            <person name="Lee J."/>
            <person name="Mihaltcheva S."/>
            <person name="LaButti K."/>
            <person name="Lipzen A."/>
            <person name="Waldron R."/>
            <person name="Moloney N.M."/>
            <person name="Sperisen C."/>
            <person name="Kredics L."/>
            <person name="Vagvoelgyi C."/>
            <person name="Patrignani A."/>
            <person name="Fitzpatrick D."/>
            <person name="Nagy I."/>
            <person name="Doyle S."/>
            <person name="Anderson J.B."/>
            <person name="Grigoriev I.V."/>
            <person name="Gueldener U."/>
            <person name="Muensterkoetter M."/>
            <person name="Nagy L.G."/>
        </authorList>
    </citation>
    <scope>NUCLEOTIDE SEQUENCE [LARGE SCALE GENOMIC DNA]</scope>
    <source>
        <strain evidence="3">28-4</strain>
    </source>
</reference>
<sequence length="257" mass="29053">MPIHDLTATQAAFWWAHGFFLALWCLATGQAPLPSPLLSGMPCSPTNWANADSSWTNGWPLRSIVSAPTSVYSFMPGLTWKKAHQLGLAFPHFDDQEFAYWFFNNKLETLDQLKDIIWYDITSIKDTELGKRVARGIDGHPGGLPEKIPHSVGDSDAPNCHHLPISATKLLGQNTDAWFVLKRWFPSPENTDPQIRFVEPEPNKTFHQYVHMCFLAIDIGFDCPLALMLANGHWNEITLEAYFDGLFMGDHTVFNHE</sequence>
<protein>
    <submittedName>
        <fullName evidence="2">Uncharacterized protein</fullName>
    </submittedName>
</protein>
<keyword evidence="1" id="KW-1133">Transmembrane helix</keyword>